<evidence type="ECO:0000259" key="12">
    <source>
        <dbReference type="Pfam" id="PF00763"/>
    </source>
</evidence>
<comment type="subunit">
    <text evidence="11">Homodimer.</text>
</comment>
<accession>W5STA8</accession>
<dbReference type="Pfam" id="PF00763">
    <property type="entry name" value="THF_DHG_CYH"/>
    <property type="match status" value="1"/>
</dbReference>
<dbReference type="GO" id="GO:0005829">
    <property type="term" value="C:cytosol"/>
    <property type="evidence" value="ECO:0007669"/>
    <property type="project" value="TreeGrafter"/>
</dbReference>
<keyword evidence="5 11" id="KW-0378">Hydrolase</keyword>
<dbReference type="GO" id="GO:0006164">
    <property type="term" value="P:purine nucleotide biosynthetic process"/>
    <property type="evidence" value="ECO:0007669"/>
    <property type="project" value="UniProtKB-KW"/>
</dbReference>
<feature type="domain" description="Tetrahydrofolate dehydrogenase/cyclohydrolase NAD(P)-binding" evidence="13">
    <location>
        <begin position="145"/>
        <end position="290"/>
    </location>
</feature>
<keyword evidence="15" id="KW-1185">Reference proteome</keyword>
<dbReference type="SUPFAM" id="SSF53223">
    <property type="entry name" value="Aminoacid dehydrogenase-like, N-terminal domain"/>
    <property type="match status" value="1"/>
</dbReference>
<evidence type="ECO:0000313" key="15">
    <source>
        <dbReference type="Proteomes" id="UP000019330"/>
    </source>
</evidence>
<evidence type="ECO:0000256" key="11">
    <source>
        <dbReference type="HAMAP-Rule" id="MF_01576"/>
    </source>
</evidence>
<dbReference type="EC" id="1.5.1.5" evidence="11"/>
<feature type="binding site" evidence="11">
    <location>
        <begin position="171"/>
        <end position="173"/>
    </location>
    <ligand>
        <name>NADP(+)</name>
        <dbReference type="ChEBI" id="CHEBI:58349"/>
    </ligand>
</feature>
<comment type="similarity">
    <text evidence="11">Belongs to the tetrahydrofolate dehydrogenase/cyclohydrolase family.</text>
</comment>
<keyword evidence="3 11" id="KW-0028">Amino-acid biosynthesis</keyword>
<proteinExistence type="inferred from homology"/>
<gene>
    <name evidence="11" type="primary">folD</name>
    <name evidence="14" type="ORF">BCO_0112300</name>
</gene>
<comment type="catalytic activity">
    <reaction evidence="11">
        <text>(6R)-5,10-methenyltetrahydrofolate + H2O = (6R)-10-formyltetrahydrofolate + H(+)</text>
        <dbReference type="Rhea" id="RHEA:23700"/>
        <dbReference type="ChEBI" id="CHEBI:15377"/>
        <dbReference type="ChEBI" id="CHEBI:15378"/>
        <dbReference type="ChEBI" id="CHEBI:57455"/>
        <dbReference type="ChEBI" id="CHEBI:195366"/>
        <dbReference type="EC" id="3.5.4.9"/>
    </reaction>
</comment>
<evidence type="ECO:0000256" key="4">
    <source>
        <dbReference type="ARBA" id="ARBA00022755"/>
    </source>
</evidence>
<dbReference type="GO" id="GO:0009086">
    <property type="term" value="P:methionine biosynthetic process"/>
    <property type="evidence" value="ECO:0007669"/>
    <property type="project" value="UniProtKB-KW"/>
</dbReference>
<dbReference type="GO" id="GO:0004488">
    <property type="term" value="F:methylenetetrahydrofolate dehydrogenase (NADP+) activity"/>
    <property type="evidence" value="ECO:0007669"/>
    <property type="project" value="UniProtKB-UniRule"/>
</dbReference>
<dbReference type="SUPFAM" id="SSF51735">
    <property type="entry name" value="NAD(P)-binding Rossmann-fold domains"/>
    <property type="match status" value="1"/>
</dbReference>
<comment type="function">
    <text evidence="11">Catalyzes the oxidation of 5,10-methylenetetrahydrofolate to 5,10-methenyltetrahydrofolate and then the hydrolysis of 5,10-methenyltetrahydrofolate to 10-formyltetrahydrofolate.</text>
</comment>
<sequence length="308" mass="33942">MVERGFELSNVFNGKLFASQYYLFLKEFLSNHDLVNKVSLRVILANDNPASKLYVSIKERVSREIGINFNVIKLAGDFGQDNILQLIEAENVNEDTDGIIVQLPLPDTIDVNMILNSIVSTKDVDGLSDINLGKLILCDKSGFIPCTALAVLKVLFDERIETSGKTVVVLGRSSLVGRPISILLSCKPYDATVITCHSKSTNLDVYVRQADIIISAVGKPKLIDASMIDRNPYVIDIGISRVGIDGHDVLLGDVDFESVKENVKFITPVVGGIGPVTVLMLMFNTIKAHLMRHNKFDILEKLVKLVEV</sequence>
<name>W5STA8_9SPIR</name>
<dbReference type="PANTHER" id="PTHR48099:SF5">
    <property type="entry name" value="C-1-TETRAHYDROFOLATE SYNTHASE, CYTOPLASMIC"/>
    <property type="match status" value="1"/>
</dbReference>
<evidence type="ECO:0000256" key="6">
    <source>
        <dbReference type="ARBA" id="ARBA00022857"/>
    </source>
</evidence>
<evidence type="ECO:0000313" key="14">
    <source>
        <dbReference type="EMBL" id="AHH10180.1"/>
    </source>
</evidence>
<feature type="domain" description="Tetrahydrofolate dehydrogenase/cyclohydrolase catalytic" evidence="12">
    <location>
        <begin position="14"/>
        <end position="125"/>
    </location>
</feature>
<evidence type="ECO:0000256" key="8">
    <source>
        <dbReference type="ARBA" id="ARBA00023102"/>
    </source>
</evidence>
<organism evidence="14 15">
    <name type="scientific">Borrelia coriaceae ATCC 43381</name>
    <dbReference type="NCBI Taxonomy" id="1408429"/>
    <lineage>
        <taxon>Bacteria</taxon>
        <taxon>Pseudomonadati</taxon>
        <taxon>Spirochaetota</taxon>
        <taxon>Spirochaetia</taxon>
        <taxon>Spirochaetales</taxon>
        <taxon>Borreliaceae</taxon>
        <taxon>Borrelia</taxon>
    </lineage>
</organism>
<dbReference type="InterPro" id="IPR046346">
    <property type="entry name" value="Aminoacid_DH-like_N_sf"/>
</dbReference>
<evidence type="ECO:0000256" key="3">
    <source>
        <dbReference type="ARBA" id="ARBA00022605"/>
    </source>
</evidence>
<keyword evidence="8 11" id="KW-0368">Histidine biosynthesis</keyword>
<comment type="catalytic activity">
    <reaction evidence="11">
        <text>(6R)-5,10-methylene-5,6,7,8-tetrahydrofolate + NADP(+) = (6R)-5,10-methenyltetrahydrofolate + NADPH</text>
        <dbReference type="Rhea" id="RHEA:22812"/>
        <dbReference type="ChEBI" id="CHEBI:15636"/>
        <dbReference type="ChEBI" id="CHEBI:57455"/>
        <dbReference type="ChEBI" id="CHEBI:57783"/>
        <dbReference type="ChEBI" id="CHEBI:58349"/>
        <dbReference type="EC" id="1.5.1.5"/>
    </reaction>
</comment>
<evidence type="ECO:0000256" key="5">
    <source>
        <dbReference type="ARBA" id="ARBA00022801"/>
    </source>
</evidence>
<dbReference type="HOGENOM" id="CLU_034045_2_0_12"/>
<dbReference type="UniPathway" id="UPA00193"/>
<keyword evidence="4 11" id="KW-0658">Purine biosynthesis</keyword>
<dbReference type="GO" id="GO:0000105">
    <property type="term" value="P:L-histidine biosynthetic process"/>
    <property type="evidence" value="ECO:0007669"/>
    <property type="project" value="UniProtKB-KW"/>
</dbReference>
<evidence type="ECO:0000256" key="2">
    <source>
        <dbReference type="ARBA" id="ARBA00022563"/>
    </source>
</evidence>
<evidence type="ECO:0000256" key="9">
    <source>
        <dbReference type="ARBA" id="ARBA00023167"/>
    </source>
</evidence>
<reference evidence="14" key="1">
    <citation type="submission" date="2013-04" db="EMBL/GenBank/DDBJ databases">
        <title>Comparative Genomics of Relapsing Fever Spirochetes.</title>
        <authorList>
            <person name="Schwan T.G."/>
            <person name="Raffel S.J."/>
            <person name="Porcella S.F."/>
            <person name="Martens C.A."/>
            <person name="Bruno D.P."/>
            <person name="Ricklefs S.M."/>
            <person name="Barbian K.B."/>
        </authorList>
    </citation>
    <scope>NUCLEOTIDE SEQUENCE [LARGE SCALE GENOMIC DNA]</scope>
    <source>
        <strain evidence="14">Co53</strain>
    </source>
</reference>
<dbReference type="InterPro" id="IPR000672">
    <property type="entry name" value="THF_DH/CycHdrlase"/>
</dbReference>
<dbReference type="AlphaFoldDB" id="W5STA8"/>
<dbReference type="Gene3D" id="3.40.50.10860">
    <property type="entry name" value="Leucine Dehydrogenase, chain A, domain 1"/>
    <property type="match status" value="1"/>
</dbReference>
<dbReference type="EMBL" id="CP005745">
    <property type="protein sequence ID" value="AHH10180.1"/>
    <property type="molecule type" value="Genomic_DNA"/>
</dbReference>
<comment type="caution">
    <text evidence="11">Lacks conserved residue(s) required for the propagation of feature annotation.</text>
</comment>
<keyword evidence="2 11" id="KW-0554">One-carbon metabolism</keyword>
<dbReference type="eggNOG" id="COG0190">
    <property type="taxonomic scope" value="Bacteria"/>
</dbReference>
<dbReference type="CDD" id="cd01080">
    <property type="entry name" value="NAD_bind_m-THF_DH_Cyclohyd"/>
    <property type="match status" value="1"/>
</dbReference>
<dbReference type="Gene3D" id="3.40.50.720">
    <property type="entry name" value="NAD(P)-binding Rossmann-like Domain"/>
    <property type="match status" value="1"/>
</dbReference>
<evidence type="ECO:0000256" key="1">
    <source>
        <dbReference type="ARBA" id="ARBA00004777"/>
    </source>
</evidence>
<dbReference type="EC" id="3.5.4.9" evidence="11"/>
<dbReference type="GO" id="GO:0035999">
    <property type="term" value="P:tetrahydrofolate interconversion"/>
    <property type="evidence" value="ECO:0007669"/>
    <property type="project" value="UniProtKB-UniRule"/>
</dbReference>
<dbReference type="InterPro" id="IPR020631">
    <property type="entry name" value="THF_DH/CycHdrlase_NAD-bd_dom"/>
</dbReference>
<evidence type="ECO:0000256" key="10">
    <source>
        <dbReference type="ARBA" id="ARBA00023268"/>
    </source>
</evidence>
<dbReference type="HAMAP" id="MF_01576">
    <property type="entry name" value="THF_DHG_CYH"/>
    <property type="match status" value="1"/>
</dbReference>
<dbReference type="GO" id="GO:0004477">
    <property type="term" value="F:methenyltetrahydrofolate cyclohydrolase activity"/>
    <property type="evidence" value="ECO:0007669"/>
    <property type="project" value="UniProtKB-UniRule"/>
</dbReference>
<evidence type="ECO:0000259" key="13">
    <source>
        <dbReference type="Pfam" id="PF02882"/>
    </source>
</evidence>
<dbReference type="Proteomes" id="UP000019330">
    <property type="component" value="Chromosome"/>
</dbReference>
<evidence type="ECO:0000256" key="7">
    <source>
        <dbReference type="ARBA" id="ARBA00023002"/>
    </source>
</evidence>
<comment type="pathway">
    <text evidence="1 11">One-carbon metabolism; tetrahydrofolate interconversion.</text>
</comment>
<dbReference type="Pfam" id="PF02882">
    <property type="entry name" value="THF_DHG_CYH_C"/>
    <property type="match status" value="1"/>
</dbReference>
<dbReference type="PRINTS" id="PR00085">
    <property type="entry name" value="THFDHDRGNASE"/>
</dbReference>
<dbReference type="PANTHER" id="PTHR48099">
    <property type="entry name" value="C-1-TETRAHYDROFOLATE SYNTHASE, CYTOPLASMIC-RELATED"/>
    <property type="match status" value="1"/>
</dbReference>
<dbReference type="PATRIC" id="fig|1313292.3.peg.22"/>
<dbReference type="InterPro" id="IPR036291">
    <property type="entry name" value="NAD(P)-bd_dom_sf"/>
</dbReference>
<dbReference type="InterPro" id="IPR020630">
    <property type="entry name" value="THF_DH/CycHdrlase_cat_dom"/>
</dbReference>
<keyword evidence="9 11" id="KW-0486">Methionine biosynthesis</keyword>
<dbReference type="STRING" id="1313292.BCO_0112300"/>
<keyword evidence="10 11" id="KW-0511">Multifunctional enzyme</keyword>
<protein>
    <recommendedName>
        <fullName evidence="11">Bifunctional protein FolD</fullName>
    </recommendedName>
    <domain>
        <recommendedName>
            <fullName evidence="11">Methylenetetrahydrofolate dehydrogenase</fullName>
            <ecNumber evidence="11">1.5.1.5</ecNumber>
        </recommendedName>
    </domain>
    <domain>
        <recommendedName>
            <fullName evidence="11">Methenyltetrahydrofolate cyclohydrolase</fullName>
            <ecNumber evidence="11">3.5.4.9</ecNumber>
        </recommendedName>
    </domain>
</protein>
<feature type="binding site" evidence="11">
    <location>
        <position position="239"/>
    </location>
    <ligand>
        <name>NADP(+)</name>
        <dbReference type="ChEBI" id="CHEBI:58349"/>
    </ligand>
</feature>
<keyword evidence="7 11" id="KW-0560">Oxidoreductase</keyword>
<keyword evidence="6 11" id="KW-0521">NADP</keyword>